<feature type="domain" description="HTH LytTR-type" evidence="1">
    <location>
        <begin position="1"/>
        <end position="36"/>
    </location>
</feature>
<proteinExistence type="predicted"/>
<dbReference type="Pfam" id="PF04397">
    <property type="entry name" value="LytTR"/>
    <property type="match status" value="1"/>
</dbReference>
<dbReference type="EMBL" id="CP120682">
    <property type="protein sequence ID" value="WKN40324.1"/>
    <property type="molecule type" value="Genomic_DNA"/>
</dbReference>
<sequence length="54" mass="6096">MSLLNIKDLEKKVPGTHFLRVHKSYIVAIDQISAIEGNQILLKDTLKRRSGIPP</sequence>
<accession>A0AA49PZT2</accession>
<evidence type="ECO:0000313" key="2">
    <source>
        <dbReference type="EMBL" id="WKN40324.1"/>
    </source>
</evidence>
<dbReference type="InterPro" id="IPR007492">
    <property type="entry name" value="LytTR_DNA-bd_dom"/>
</dbReference>
<organism evidence="2">
    <name type="scientific">Roseihalotalea indica</name>
    <dbReference type="NCBI Taxonomy" id="2867963"/>
    <lineage>
        <taxon>Bacteria</taxon>
        <taxon>Pseudomonadati</taxon>
        <taxon>Bacteroidota</taxon>
        <taxon>Cytophagia</taxon>
        <taxon>Cytophagales</taxon>
        <taxon>Catalimonadaceae</taxon>
        <taxon>Roseihalotalea</taxon>
    </lineage>
</organism>
<dbReference type="PROSITE" id="PS50930">
    <property type="entry name" value="HTH_LYTTR"/>
    <property type="match status" value="1"/>
</dbReference>
<dbReference type="Gene3D" id="2.40.50.1020">
    <property type="entry name" value="LytTr DNA-binding domain"/>
    <property type="match status" value="1"/>
</dbReference>
<keyword evidence="2" id="KW-0238">DNA-binding</keyword>
<protein>
    <submittedName>
        <fullName evidence="2">LytTR family DNA-binding domain-containing protein</fullName>
    </submittedName>
</protein>
<dbReference type="AlphaFoldDB" id="A0AA49PZT2"/>
<name>A0AA49PZT2_9BACT</name>
<gene>
    <name evidence="2" type="ORF">K4G66_07995</name>
</gene>
<dbReference type="GO" id="GO:0003677">
    <property type="term" value="F:DNA binding"/>
    <property type="evidence" value="ECO:0007669"/>
    <property type="project" value="UniProtKB-KW"/>
</dbReference>
<evidence type="ECO:0000259" key="1">
    <source>
        <dbReference type="PROSITE" id="PS50930"/>
    </source>
</evidence>
<reference evidence="2" key="1">
    <citation type="journal article" date="2023" name="Comput. Struct. Biotechnol. J.">
        <title>Discovery of a novel marine Bacteroidetes with a rich repertoire of carbohydrate-active enzymes.</title>
        <authorList>
            <person name="Chen B."/>
            <person name="Liu G."/>
            <person name="Chen Q."/>
            <person name="Wang H."/>
            <person name="Liu L."/>
            <person name="Tang K."/>
        </authorList>
    </citation>
    <scope>NUCLEOTIDE SEQUENCE</scope>
    <source>
        <strain evidence="2">TK19036</strain>
    </source>
</reference>
<reference evidence="2" key="2">
    <citation type="journal article" date="2024" name="Antonie Van Leeuwenhoek">
        <title>Roseihalotalea indica gen. nov., sp. nov., a halophilic Bacteroidetes from mesopelagic Southwest Indian Ocean with higher carbohydrate metabolic potential.</title>
        <authorList>
            <person name="Chen B."/>
            <person name="Zhang M."/>
            <person name="Lin D."/>
            <person name="Ye J."/>
            <person name="Tang K."/>
        </authorList>
    </citation>
    <scope>NUCLEOTIDE SEQUENCE</scope>
    <source>
        <strain evidence="2">TK19036</strain>
    </source>
</reference>